<dbReference type="CDD" id="cd05827">
    <property type="entry name" value="Sortase_C"/>
    <property type="match status" value="1"/>
</dbReference>
<evidence type="ECO:0000313" key="6">
    <source>
        <dbReference type="Proteomes" id="UP000502677"/>
    </source>
</evidence>
<name>A0A6G7XG81_9MICO</name>
<dbReference type="Pfam" id="PF04203">
    <property type="entry name" value="Sortase"/>
    <property type="match status" value="1"/>
</dbReference>
<dbReference type="InterPro" id="IPR023365">
    <property type="entry name" value="Sortase_dom-sf"/>
</dbReference>
<dbReference type="NCBIfam" id="NF033745">
    <property type="entry name" value="class_C_sortase"/>
    <property type="match status" value="1"/>
</dbReference>
<evidence type="ECO:0000256" key="3">
    <source>
        <dbReference type="SAM" id="MobiDB-lite"/>
    </source>
</evidence>
<feature type="compositionally biased region" description="Low complexity" evidence="3">
    <location>
        <begin position="10"/>
        <end position="21"/>
    </location>
</feature>
<reference evidence="5 6" key="1">
    <citation type="submission" date="2020-03" db="EMBL/GenBank/DDBJ databases">
        <title>Leucobacter sp. nov., isolated from beetles.</title>
        <authorList>
            <person name="Hyun D.-W."/>
            <person name="Bae J.-W."/>
        </authorList>
    </citation>
    <scope>NUCLEOTIDE SEQUENCE [LARGE SCALE GENOMIC DNA]</scope>
    <source>
        <strain evidence="5 6">HDW9C</strain>
    </source>
</reference>
<feature type="transmembrane region" description="Helical" evidence="4">
    <location>
        <begin position="283"/>
        <end position="302"/>
    </location>
</feature>
<keyword evidence="4" id="KW-1133">Transmembrane helix</keyword>
<dbReference type="InterPro" id="IPR005754">
    <property type="entry name" value="Sortase"/>
</dbReference>
<dbReference type="SUPFAM" id="SSF63817">
    <property type="entry name" value="Sortase"/>
    <property type="match status" value="1"/>
</dbReference>
<dbReference type="EMBL" id="CP049863">
    <property type="protein sequence ID" value="QIK63449.1"/>
    <property type="molecule type" value="Genomic_DNA"/>
</dbReference>
<dbReference type="Proteomes" id="UP000502677">
    <property type="component" value="Chromosome"/>
</dbReference>
<dbReference type="AlphaFoldDB" id="A0A6G7XG81"/>
<organism evidence="5 6">
    <name type="scientific">Leucobacter viscericola</name>
    <dbReference type="NCBI Taxonomy" id="2714935"/>
    <lineage>
        <taxon>Bacteria</taxon>
        <taxon>Bacillati</taxon>
        <taxon>Actinomycetota</taxon>
        <taxon>Actinomycetes</taxon>
        <taxon>Micrococcales</taxon>
        <taxon>Microbacteriaceae</taxon>
        <taxon>Leucobacter</taxon>
    </lineage>
</organism>
<accession>A0A6G7XG81</accession>
<evidence type="ECO:0000256" key="1">
    <source>
        <dbReference type="ARBA" id="ARBA00022801"/>
    </source>
</evidence>
<feature type="transmembrane region" description="Helical" evidence="4">
    <location>
        <begin position="32"/>
        <end position="54"/>
    </location>
</feature>
<feature type="region of interest" description="Disordered" evidence="3">
    <location>
        <begin position="1"/>
        <end position="26"/>
    </location>
</feature>
<dbReference type="KEGG" id="lvi:G7068_09735"/>
<evidence type="ECO:0000256" key="2">
    <source>
        <dbReference type="PIRSR" id="PIRSR605754-1"/>
    </source>
</evidence>
<evidence type="ECO:0000313" key="5">
    <source>
        <dbReference type="EMBL" id="QIK63449.1"/>
    </source>
</evidence>
<feature type="active site" description="Proton donor/acceptor" evidence="2">
    <location>
        <position position="180"/>
    </location>
</feature>
<sequence>MNATAPTMERTAAPRGAATPTKQQPTGRLHRVMVSAIALVGVLVLLFPTISNWFSSLDFKDQRINYEKAVDEIDPETRAQLFSAARDYNAHLPGGPLRDPYMLDGSGKTIDLRDDNENYFNQLSIGDGGSMGWIEIPRINVSLPINHGTDAKTLDKGAGHLHGSALPVGGSSTHSVVTAHSGRATSKLFTDLDKLKKGDVFFSEVLGERFYYRVDNIDVVEPVYSGDKLRQVVGKDYMTLLTCTPTGVNSHRLLVRGERIDGPEAESALKEIRAADYIADFPWWIPVVVGVPIAVWLLLAAADKRSRRQKTSQHERRGIAE</sequence>
<dbReference type="Gene3D" id="2.40.260.10">
    <property type="entry name" value="Sortase"/>
    <property type="match status" value="1"/>
</dbReference>
<dbReference type="RefSeq" id="WP_166291567.1">
    <property type="nucleotide sequence ID" value="NZ_CP049863.1"/>
</dbReference>
<evidence type="ECO:0000256" key="4">
    <source>
        <dbReference type="SAM" id="Phobius"/>
    </source>
</evidence>
<keyword evidence="6" id="KW-1185">Reference proteome</keyword>
<keyword evidence="4" id="KW-0472">Membrane</keyword>
<dbReference type="GO" id="GO:0016787">
    <property type="term" value="F:hydrolase activity"/>
    <property type="evidence" value="ECO:0007669"/>
    <property type="project" value="UniProtKB-KW"/>
</dbReference>
<feature type="active site" description="Acyl-thioester intermediate" evidence="2">
    <location>
        <position position="243"/>
    </location>
</feature>
<protein>
    <submittedName>
        <fullName evidence="5">Class C sortase</fullName>
    </submittedName>
</protein>
<gene>
    <name evidence="5" type="ORF">G7068_09735</name>
</gene>
<keyword evidence="1" id="KW-0378">Hydrolase</keyword>
<proteinExistence type="predicted"/>
<keyword evidence="4" id="KW-0812">Transmembrane</keyword>
<dbReference type="InterPro" id="IPR042002">
    <property type="entry name" value="Sortase_C"/>
</dbReference>
<dbReference type="NCBIfam" id="TIGR01076">
    <property type="entry name" value="sortase_fam"/>
    <property type="match status" value="1"/>
</dbReference>